<protein>
    <submittedName>
        <fullName evidence="2">Serine/arginine-rich protein specific kinase 1</fullName>
    </submittedName>
</protein>
<proteinExistence type="predicted"/>
<evidence type="ECO:0000256" key="1">
    <source>
        <dbReference type="SAM" id="MobiDB-lite"/>
    </source>
</evidence>
<feature type="compositionally biased region" description="Basic residues" evidence="1">
    <location>
        <begin position="10"/>
        <end position="21"/>
    </location>
</feature>
<evidence type="ECO:0000313" key="3">
    <source>
        <dbReference type="Proteomes" id="UP000694381"/>
    </source>
</evidence>
<accession>A0A8C6W7I1</accession>
<keyword evidence="3" id="KW-1185">Reference proteome</keyword>
<reference evidence="2" key="2">
    <citation type="submission" date="2025-09" db="UniProtKB">
        <authorList>
            <consortium name="Ensembl"/>
        </authorList>
    </citation>
    <scope>IDENTIFICATION</scope>
</reference>
<evidence type="ECO:0000313" key="2">
    <source>
        <dbReference type="Ensembl" id="ENSNGAP00000013596.1"/>
    </source>
</evidence>
<dbReference type="AlphaFoldDB" id="A0A8C6W7I1"/>
<organism evidence="2 3">
    <name type="scientific">Nannospalax galili</name>
    <name type="common">Northern Israeli blind subterranean mole rat</name>
    <name type="synonym">Spalax galili</name>
    <dbReference type="NCBI Taxonomy" id="1026970"/>
    <lineage>
        <taxon>Eukaryota</taxon>
        <taxon>Metazoa</taxon>
        <taxon>Chordata</taxon>
        <taxon>Craniata</taxon>
        <taxon>Vertebrata</taxon>
        <taxon>Euteleostomi</taxon>
        <taxon>Mammalia</taxon>
        <taxon>Eutheria</taxon>
        <taxon>Euarchontoglires</taxon>
        <taxon>Glires</taxon>
        <taxon>Rodentia</taxon>
        <taxon>Myomorpha</taxon>
        <taxon>Muroidea</taxon>
        <taxon>Spalacidae</taxon>
        <taxon>Spalacinae</taxon>
        <taxon>Nannospalax</taxon>
    </lineage>
</organism>
<gene>
    <name evidence="2" type="primary">Srpk1</name>
</gene>
<dbReference type="Ensembl" id="ENSNGAT00000019176.1">
    <property type="protein sequence ID" value="ENSNGAP00000013596.1"/>
    <property type="gene ID" value="ENSNGAG00000015100.1"/>
</dbReference>
<reference evidence="2" key="1">
    <citation type="submission" date="2025-08" db="UniProtKB">
        <authorList>
            <consortium name="Ensembl"/>
        </authorList>
    </citation>
    <scope>IDENTIFICATION</scope>
</reference>
<name>A0A8C6W7I1_NANGA</name>
<dbReference type="GeneTree" id="ENSGT00940000155264"/>
<dbReference type="Proteomes" id="UP000694381">
    <property type="component" value="Unassembled WGS sequence"/>
</dbReference>
<sequence>MERKVLALQARKKRTKAKKDKAQRGKTFYK</sequence>
<feature type="region of interest" description="Disordered" evidence="1">
    <location>
        <begin position="1"/>
        <end position="30"/>
    </location>
</feature>